<feature type="domain" description="HTH cro/C1-type" evidence="2">
    <location>
        <begin position="5"/>
        <end position="58"/>
    </location>
</feature>
<dbReference type="EMBL" id="AP022557">
    <property type="protein sequence ID" value="BBW96629.1"/>
    <property type="molecule type" value="Genomic_DNA"/>
</dbReference>
<evidence type="ECO:0000259" key="2">
    <source>
        <dbReference type="PROSITE" id="PS50943"/>
    </source>
</evidence>
<evidence type="ECO:0000256" key="1">
    <source>
        <dbReference type="SAM" id="MobiDB-lite"/>
    </source>
</evidence>
<protein>
    <recommendedName>
        <fullName evidence="2">HTH cro/C1-type domain-containing protein</fullName>
    </recommendedName>
</protein>
<feature type="compositionally biased region" description="Polar residues" evidence="1">
    <location>
        <begin position="65"/>
        <end position="74"/>
    </location>
</feature>
<organism evidence="3 4">
    <name type="scientific">Geobacillus subterraneus</name>
    <dbReference type="NCBI Taxonomy" id="129338"/>
    <lineage>
        <taxon>Bacteria</taxon>
        <taxon>Bacillati</taxon>
        <taxon>Bacillota</taxon>
        <taxon>Bacilli</taxon>
        <taxon>Bacillales</taxon>
        <taxon>Anoxybacillaceae</taxon>
        <taxon>Geobacillus</taxon>
    </lineage>
</organism>
<gene>
    <name evidence="3" type="ORF">GsuE55_14620</name>
</gene>
<keyword evidence="4" id="KW-1185">Reference proteome</keyword>
<feature type="region of interest" description="Disordered" evidence="1">
    <location>
        <begin position="65"/>
        <end position="90"/>
    </location>
</feature>
<dbReference type="InterPro" id="IPR001387">
    <property type="entry name" value="Cro/C1-type_HTH"/>
</dbReference>
<reference evidence="4" key="1">
    <citation type="journal article" date="2020" name="Microbiol. Resour. Announc.">
        <title>Complete Genome Sequence of Geobacillus sp. Strain E55-1, Isolated from Mine Geyser in Japan.</title>
        <authorList>
            <person name="Miyazaki K."/>
            <person name="Hase E."/>
            <person name="Tokito N."/>
        </authorList>
    </citation>
    <scope>NUCLEOTIDE SEQUENCE [LARGE SCALE GENOMIC DNA]</scope>
    <source>
        <strain evidence="4">E55-1</strain>
    </source>
</reference>
<evidence type="ECO:0000313" key="3">
    <source>
        <dbReference type="EMBL" id="BBW96629.1"/>
    </source>
</evidence>
<dbReference type="SUPFAM" id="SSF47413">
    <property type="entry name" value="lambda repressor-like DNA-binding domains"/>
    <property type="match status" value="1"/>
</dbReference>
<name>A0A679FNS9_9BACL</name>
<dbReference type="GO" id="GO:0003677">
    <property type="term" value="F:DNA binding"/>
    <property type="evidence" value="ECO:0007669"/>
    <property type="project" value="InterPro"/>
</dbReference>
<evidence type="ECO:0000313" key="4">
    <source>
        <dbReference type="Proteomes" id="UP000501421"/>
    </source>
</evidence>
<dbReference type="CDD" id="cd00093">
    <property type="entry name" value="HTH_XRE"/>
    <property type="match status" value="1"/>
</dbReference>
<sequence>MNNNIRKLRKERGIHGTHIAKMLNITPTFGEIERGKKRLRADLASRIAGIFGVTVDYLLGLSDDPNGNASATSTPEKHNPYALTSKVPVI</sequence>
<dbReference type="Proteomes" id="UP000501421">
    <property type="component" value="Chromosome"/>
</dbReference>
<dbReference type="Pfam" id="PF01381">
    <property type="entry name" value="HTH_3"/>
    <property type="match status" value="1"/>
</dbReference>
<dbReference type="AlphaFoldDB" id="A0A679FNS9"/>
<proteinExistence type="predicted"/>
<dbReference type="SMART" id="SM00530">
    <property type="entry name" value="HTH_XRE"/>
    <property type="match status" value="1"/>
</dbReference>
<accession>A0A679FNS9</accession>
<dbReference type="InterPro" id="IPR010982">
    <property type="entry name" value="Lambda_DNA-bd_dom_sf"/>
</dbReference>
<dbReference type="PROSITE" id="PS50943">
    <property type="entry name" value="HTH_CROC1"/>
    <property type="match status" value="1"/>
</dbReference>
<dbReference type="Gene3D" id="1.10.260.40">
    <property type="entry name" value="lambda repressor-like DNA-binding domains"/>
    <property type="match status" value="1"/>
</dbReference>